<accession>A0A392TZQ2</accession>
<organism evidence="1 2">
    <name type="scientific">Trifolium medium</name>
    <dbReference type="NCBI Taxonomy" id="97028"/>
    <lineage>
        <taxon>Eukaryota</taxon>
        <taxon>Viridiplantae</taxon>
        <taxon>Streptophyta</taxon>
        <taxon>Embryophyta</taxon>
        <taxon>Tracheophyta</taxon>
        <taxon>Spermatophyta</taxon>
        <taxon>Magnoliopsida</taxon>
        <taxon>eudicotyledons</taxon>
        <taxon>Gunneridae</taxon>
        <taxon>Pentapetalae</taxon>
        <taxon>rosids</taxon>
        <taxon>fabids</taxon>
        <taxon>Fabales</taxon>
        <taxon>Fabaceae</taxon>
        <taxon>Papilionoideae</taxon>
        <taxon>50 kb inversion clade</taxon>
        <taxon>NPAAA clade</taxon>
        <taxon>Hologalegina</taxon>
        <taxon>IRL clade</taxon>
        <taxon>Trifolieae</taxon>
        <taxon>Trifolium</taxon>
    </lineage>
</organism>
<proteinExistence type="predicted"/>
<evidence type="ECO:0000313" key="2">
    <source>
        <dbReference type="Proteomes" id="UP000265520"/>
    </source>
</evidence>
<comment type="caution">
    <text evidence="1">The sequence shown here is derived from an EMBL/GenBank/DDBJ whole genome shotgun (WGS) entry which is preliminary data.</text>
</comment>
<keyword evidence="2" id="KW-1185">Reference proteome</keyword>
<dbReference type="EMBL" id="LXQA010699566">
    <property type="protein sequence ID" value="MCI66652.1"/>
    <property type="molecule type" value="Genomic_DNA"/>
</dbReference>
<name>A0A392TZQ2_9FABA</name>
<sequence length="48" mass="5085">MLAAQRATTSNQHPSMLQTVQCAIPSTRHAEANQTSASCIIDSKAISN</sequence>
<evidence type="ECO:0000313" key="1">
    <source>
        <dbReference type="EMBL" id="MCI66652.1"/>
    </source>
</evidence>
<protein>
    <submittedName>
        <fullName evidence="1">Uncharacterized protein</fullName>
    </submittedName>
</protein>
<dbReference type="AlphaFoldDB" id="A0A392TZQ2"/>
<feature type="non-terminal residue" evidence="1">
    <location>
        <position position="48"/>
    </location>
</feature>
<dbReference type="Proteomes" id="UP000265520">
    <property type="component" value="Unassembled WGS sequence"/>
</dbReference>
<reference evidence="1 2" key="1">
    <citation type="journal article" date="2018" name="Front. Plant Sci.">
        <title>Red Clover (Trifolium pratense) and Zigzag Clover (T. medium) - A Picture of Genomic Similarities and Differences.</title>
        <authorList>
            <person name="Dluhosova J."/>
            <person name="Istvanek J."/>
            <person name="Nedelnik J."/>
            <person name="Repkova J."/>
        </authorList>
    </citation>
    <scope>NUCLEOTIDE SEQUENCE [LARGE SCALE GENOMIC DNA]</scope>
    <source>
        <strain evidence="2">cv. 10/8</strain>
        <tissue evidence="1">Leaf</tissue>
    </source>
</reference>